<reference evidence="2 3" key="1">
    <citation type="submission" date="2020-04" db="EMBL/GenBank/DDBJ databases">
        <authorList>
            <person name="Zheng R.K."/>
            <person name="Sun C.M."/>
        </authorList>
    </citation>
    <scope>NUCLEOTIDE SEQUENCE [LARGE SCALE GENOMIC DNA]</scope>
    <source>
        <strain evidence="3">zrk29</strain>
    </source>
</reference>
<dbReference type="EMBL" id="CP051151">
    <property type="protein sequence ID" value="QLY39895.1"/>
    <property type="molecule type" value="Genomic_DNA"/>
</dbReference>
<feature type="transmembrane region" description="Helical" evidence="1">
    <location>
        <begin position="74"/>
        <end position="93"/>
    </location>
</feature>
<keyword evidence="1" id="KW-1133">Transmembrane helix</keyword>
<protein>
    <recommendedName>
        <fullName evidence="4">DUF2238 domain-containing protein</fullName>
    </recommendedName>
</protein>
<dbReference type="AlphaFoldDB" id="A0A7L6N4G9"/>
<keyword evidence="3" id="KW-1185">Reference proteome</keyword>
<evidence type="ECO:0000256" key="1">
    <source>
        <dbReference type="SAM" id="Phobius"/>
    </source>
</evidence>
<evidence type="ECO:0000313" key="3">
    <source>
        <dbReference type="Proteomes" id="UP000512167"/>
    </source>
</evidence>
<keyword evidence="1" id="KW-0812">Transmembrane</keyword>
<feature type="transmembrane region" description="Helical" evidence="1">
    <location>
        <begin position="12"/>
        <end position="32"/>
    </location>
</feature>
<dbReference type="Pfam" id="PF09997">
    <property type="entry name" value="DUF2238"/>
    <property type="match status" value="1"/>
</dbReference>
<sequence length="227" mass="25801">MKLKKLMNSKTLYYFLFAIVLLEIILSIISVALATDSTQRDAGLSNIFLGTLAILFFSLPFLIESKFHVDIPSYLKIIVLLFIFAAIVMGNIHGLLVEVNGYDKFLHVVSGVTISIIGFEIVNYASQAKGQDRVFSPGLISIFAFTFSMTLLVLWEFYEFFVDTLAYNLNEDTLRNMQRYQWTYHGDLFPQDYGLMDTMLDLLVGFVGAAIVSFIGWRIIIKNDKKV</sequence>
<evidence type="ECO:0000313" key="2">
    <source>
        <dbReference type="EMBL" id="QLY39895.1"/>
    </source>
</evidence>
<feature type="transmembrane region" description="Helical" evidence="1">
    <location>
        <begin position="105"/>
        <end position="122"/>
    </location>
</feature>
<feature type="transmembrane region" description="Helical" evidence="1">
    <location>
        <begin position="202"/>
        <end position="221"/>
    </location>
</feature>
<feature type="transmembrane region" description="Helical" evidence="1">
    <location>
        <begin position="134"/>
        <end position="155"/>
    </location>
</feature>
<dbReference type="RefSeq" id="WP_312032384.1">
    <property type="nucleotide sequence ID" value="NZ_CP051151.1"/>
</dbReference>
<organism evidence="2 3">
    <name type="scientific">Hujiaoplasma nucleasis</name>
    <dbReference type="NCBI Taxonomy" id="2725268"/>
    <lineage>
        <taxon>Bacteria</taxon>
        <taxon>Bacillati</taxon>
        <taxon>Mycoplasmatota</taxon>
        <taxon>Mollicutes</taxon>
        <taxon>Candidatus Izemoplasmatales</taxon>
        <taxon>Hujiaoplasmataceae</taxon>
        <taxon>Hujiaoplasma</taxon>
    </lineage>
</organism>
<proteinExistence type="predicted"/>
<gene>
    <name evidence="2" type="ORF">HF295_03070</name>
</gene>
<accession>A0A7L6N4G9</accession>
<dbReference type="Proteomes" id="UP000512167">
    <property type="component" value="Chromosome"/>
</dbReference>
<dbReference type="KEGG" id="tbk:HF295_03070"/>
<name>A0A7L6N4G9_9MOLU</name>
<feature type="transmembrane region" description="Helical" evidence="1">
    <location>
        <begin position="44"/>
        <end position="62"/>
    </location>
</feature>
<evidence type="ECO:0008006" key="4">
    <source>
        <dbReference type="Google" id="ProtNLM"/>
    </source>
</evidence>
<keyword evidence="1" id="KW-0472">Membrane</keyword>
<dbReference type="InterPro" id="IPR014509">
    <property type="entry name" value="YjdF-like"/>
</dbReference>